<comment type="caution">
    <text evidence="2">The sequence shown here is derived from an EMBL/GenBank/DDBJ whole genome shotgun (WGS) entry which is preliminary data.</text>
</comment>
<dbReference type="AlphaFoldDB" id="A0AAD2D2Q9"/>
<proteinExistence type="predicted"/>
<protein>
    <submittedName>
        <fullName evidence="2">Uncharacterized protein</fullName>
    </submittedName>
</protein>
<reference evidence="2" key="1">
    <citation type="submission" date="2023-07" db="EMBL/GenBank/DDBJ databases">
        <authorList>
            <consortium name="AG Swart"/>
            <person name="Singh M."/>
            <person name="Singh A."/>
            <person name="Seah K."/>
            <person name="Emmerich C."/>
        </authorList>
    </citation>
    <scope>NUCLEOTIDE SEQUENCE</scope>
    <source>
        <strain evidence="2">DP1</strain>
    </source>
</reference>
<accession>A0AAD2D2Q9</accession>
<evidence type="ECO:0000313" key="2">
    <source>
        <dbReference type="EMBL" id="CAI2378005.1"/>
    </source>
</evidence>
<evidence type="ECO:0000256" key="1">
    <source>
        <dbReference type="SAM" id="MobiDB-lite"/>
    </source>
</evidence>
<feature type="region of interest" description="Disordered" evidence="1">
    <location>
        <begin position="34"/>
        <end position="72"/>
    </location>
</feature>
<sequence>MPKFYPVRKSKRPGTAVNRKSHLQKFWAPITRDETKMSRRLRSSGSKKNNRTNSDAANRTNVLTSPVSDTRSPKIRITTKKKGVVKKYKKCLRMLKLVDLYLDTNLTKSVLHRKLPKKTSRKRKFLRKFNNKTSQARNIKVNSFPEGELANTTDEKNISKVELNEASKEDMDPLNLVEVVAHD</sequence>
<organism evidence="2 3">
    <name type="scientific">Euplotes crassus</name>
    <dbReference type="NCBI Taxonomy" id="5936"/>
    <lineage>
        <taxon>Eukaryota</taxon>
        <taxon>Sar</taxon>
        <taxon>Alveolata</taxon>
        <taxon>Ciliophora</taxon>
        <taxon>Intramacronucleata</taxon>
        <taxon>Spirotrichea</taxon>
        <taxon>Hypotrichia</taxon>
        <taxon>Euplotida</taxon>
        <taxon>Euplotidae</taxon>
        <taxon>Moneuplotes</taxon>
    </lineage>
</organism>
<feature type="compositionally biased region" description="Polar residues" evidence="1">
    <location>
        <begin position="43"/>
        <end position="70"/>
    </location>
</feature>
<dbReference type="Proteomes" id="UP001295684">
    <property type="component" value="Unassembled WGS sequence"/>
</dbReference>
<gene>
    <name evidence="2" type="ORF">ECRASSUSDP1_LOCUS19396</name>
</gene>
<name>A0AAD2D2Q9_EUPCR</name>
<evidence type="ECO:0000313" key="3">
    <source>
        <dbReference type="Proteomes" id="UP001295684"/>
    </source>
</evidence>
<dbReference type="EMBL" id="CAMPGE010019686">
    <property type="protein sequence ID" value="CAI2378005.1"/>
    <property type="molecule type" value="Genomic_DNA"/>
</dbReference>
<keyword evidence="3" id="KW-1185">Reference proteome</keyword>